<keyword evidence="2 4" id="KW-0863">Zinc-finger</keyword>
<evidence type="ECO:0000256" key="1">
    <source>
        <dbReference type="ARBA" id="ARBA00022723"/>
    </source>
</evidence>
<dbReference type="GO" id="GO:0003697">
    <property type="term" value="F:single-stranded DNA binding"/>
    <property type="evidence" value="ECO:0007669"/>
    <property type="project" value="InterPro"/>
</dbReference>
<dbReference type="RefSeq" id="XP_031569406.1">
    <property type="nucleotide sequence ID" value="XM_031713546.1"/>
</dbReference>
<dbReference type="PROSITE" id="PS50089">
    <property type="entry name" value="ZF_RING_2"/>
    <property type="match status" value="1"/>
</dbReference>
<dbReference type="InterPro" id="IPR017907">
    <property type="entry name" value="Znf_RING_CS"/>
</dbReference>
<accession>A0A6P8IQP9</accession>
<evidence type="ECO:0000256" key="6">
    <source>
        <dbReference type="SAM" id="MobiDB-lite"/>
    </source>
</evidence>
<dbReference type="InterPro" id="IPR013083">
    <property type="entry name" value="Znf_RING/FYVE/PHD"/>
</dbReference>
<dbReference type="GO" id="GO:0006513">
    <property type="term" value="P:protein monoubiquitination"/>
    <property type="evidence" value="ECO:0007669"/>
    <property type="project" value="InterPro"/>
</dbReference>
<dbReference type="PANTHER" id="PTHR14134:SF3">
    <property type="entry name" value="RING-CH-TYPE DOMAIN-CONTAINING PROTEIN"/>
    <property type="match status" value="1"/>
</dbReference>
<keyword evidence="1" id="KW-0479">Metal-binding</keyword>
<dbReference type="Proteomes" id="UP000515163">
    <property type="component" value="Unplaced"/>
</dbReference>
<evidence type="ECO:0000259" key="7">
    <source>
        <dbReference type="PROSITE" id="PS50089"/>
    </source>
</evidence>
<dbReference type="GO" id="GO:0061630">
    <property type="term" value="F:ubiquitin protein ligase activity"/>
    <property type="evidence" value="ECO:0007669"/>
    <property type="project" value="InterPro"/>
</dbReference>
<feature type="region of interest" description="Disordered" evidence="6">
    <location>
        <begin position="265"/>
        <end position="286"/>
    </location>
</feature>
<feature type="region of interest" description="Disordered" evidence="6">
    <location>
        <begin position="191"/>
        <end position="215"/>
    </location>
</feature>
<gene>
    <name evidence="9" type="primary">LOC116303920</name>
</gene>
<reference evidence="9" key="1">
    <citation type="submission" date="2025-08" db="UniProtKB">
        <authorList>
            <consortium name="RefSeq"/>
        </authorList>
    </citation>
    <scope>IDENTIFICATION</scope>
    <source>
        <tissue evidence="9">Tentacle</tissue>
    </source>
</reference>
<dbReference type="GeneID" id="116303920"/>
<organism evidence="8 9">
    <name type="scientific">Actinia tenebrosa</name>
    <name type="common">Australian red waratah sea anemone</name>
    <dbReference type="NCBI Taxonomy" id="6105"/>
    <lineage>
        <taxon>Eukaryota</taxon>
        <taxon>Metazoa</taxon>
        <taxon>Cnidaria</taxon>
        <taxon>Anthozoa</taxon>
        <taxon>Hexacorallia</taxon>
        <taxon>Actiniaria</taxon>
        <taxon>Actiniidae</taxon>
        <taxon>Actinia</taxon>
    </lineage>
</organism>
<feature type="compositionally biased region" description="Basic and acidic residues" evidence="6">
    <location>
        <begin position="193"/>
        <end position="215"/>
    </location>
</feature>
<dbReference type="GO" id="GO:0008270">
    <property type="term" value="F:zinc ion binding"/>
    <property type="evidence" value="ECO:0007669"/>
    <property type="project" value="UniProtKB-KW"/>
</dbReference>
<protein>
    <submittedName>
        <fullName evidence="9">Kinesin-like protein KIN-7M, chloroplastic</fullName>
    </submittedName>
</protein>
<feature type="compositionally biased region" description="Polar residues" evidence="6">
    <location>
        <begin position="164"/>
        <end position="173"/>
    </location>
</feature>
<evidence type="ECO:0000256" key="4">
    <source>
        <dbReference type="PROSITE-ProRule" id="PRU00175"/>
    </source>
</evidence>
<keyword evidence="3" id="KW-0862">Zinc</keyword>
<dbReference type="SUPFAM" id="SSF57850">
    <property type="entry name" value="RING/U-box"/>
    <property type="match status" value="1"/>
</dbReference>
<dbReference type="AlphaFoldDB" id="A0A6P8IQP9"/>
<evidence type="ECO:0000313" key="9">
    <source>
        <dbReference type="RefSeq" id="XP_031569406.1"/>
    </source>
</evidence>
<name>A0A6P8IQP9_ACTTE</name>
<dbReference type="KEGG" id="aten:116303920"/>
<evidence type="ECO:0000256" key="5">
    <source>
        <dbReference type="SAM" id="Coils"/>
    </source>
</evidence>
<dbReference type="SMART" id="SM00184">
    <property type="entry name" value="RING"/>
    <property type="match status" value="1"/>
</dbReference>
<feature type="compositionally biased region" description="Low complexity" evidence="6">
    <location>
        <begin position="78"/>
        <end position="87"/>
    </location>
</feature>
<sequence length="491" mass="55437">MSIQGRKIQAKKSKNDLESTADKVRLIKERQSQWFKEREEAKGSKALGSAKSTESIRERSKRSSVRSSPIPDLDIDTSSNRSSASKSSGRDVNPYSNPRRKPLYTAPIRDHSNIVSWSNKGDNVVGIKRPPSGQSKKNPLSKTALDSTRSNYSNTGGLREKTYEPSNYNSSAKNLDDSVRDAFSHSTYSKLEPVSRDYPSKSFENGRRIDPDVDDKRDTSCEFSNQNVNISELKAVNEKKGGTRSGLDQDMIDALAETVAQRLKTTIRGKEKDSHGQNSNGEDDEEMSTHLCPVCNSLMSGSRHTPMALIPCGHTLCQVCLRDCKKCPTCQSRISSSAVNTVLQQIIAGFIAQKEKKRLEKMEIETRKYVDEYQSLSVRSNALAEEADAILNGMEDLTEQLFQEKKMYKKIQVDNEDLTKKIQELQKQLEKNQIKMTESKEACENLESQYEEEKQRLALVEDTVKTIRQSKERVKMLVHNFAPSLNLEQFD</sequence>
<dbReference type="Gene3D" id="3.30.40.10">
    <property type="entry name" value="Zinc/RING finger domain, C3HC4 (zinc finger)"/>
    <property type="match status" value="1"/>
</dbReference>
<evidence type="ECO:0000256" key="2">
    <source>
        <dbReference type="ARBA" id="ARBA00022771"/>
    </source>
</evidence>
<dbReference type="OrthoDB" id="6105938at2759"/>
<feature type="coiled-coil region" evidence="5">
    <location>
        <begin position="408"/>
        <end position="463"/>
    </location>
</feature>
<proteinExistence type="predicted"/>
<dbReference type="PROSITE" id="PS00518">
    <property type="entry name" value="ZF_RING_1"/>
    <property type="match status" value="1"/>
</dbReference>
<dbReference type="PANTHER" id="PTHR14134">
    <property type="entry name" value="E3 UBIQUITIN-PROTEIN LIGASE RAD18"/>
    <property type="match status" value="1"/>
</dbReference>
<keyword evidence="8" id="KW-1185">Reference proteome</keyword>
<dbReference type="InterPro" id="IPR001841">
    <property type="entry name" value="Znf_RING"/>
</dbReference>
<dbReference type="InParanoid" id="A0A6P8IQP9"/>
<dbReference type="InterPro" id="IPR039577">
    <property type="entry name" value="Rad18"/>
</dbReference>
<feature type="domain" description="RING-type" evidence="7">
    <location>
        <begin position="292"/>
        <end position="331"/>
    </location>
</feature>
<feature type="compositionally biased region" description="Polar residues" evidence="6">
    <location>
        <begin position="132"/>
        <end position="156"/>
    </location>
</feature>
<feature type="compositionally biased region" description="Basic and acidic residues" evidence="6">
    <location>
        <begin position="13"/>
        <end position="43"/>
    </location>
</feature>
<keyword evidence="5" id="KW-0175">Coiled coil</keyword>
<feature type="region of interest" description="Disordered" evidence="6">
    <location>
        <begin position="1"/>
        <end position="175"/>
    </location>
</feature>
<evidence type="ECO:0000256" key="3">
    <source>
        <dbReference type="ARBA" id="ARBA00022833"/>
    </source>
</evidence>
<dbReference type="GO" id="GO:0006301">
    <property type="term" value="P:DNA damage tolerance"/>
    <property type="evidence" value="ECO:0007669"/>
    <property type="project" value="InterPro"/>
</dbReference>
<evidence type="ECO:0000313" key="8">
    <source>
        <dbReference type="Proteomes" id="UP000515163"/>
    </source>
</evidence>